<keyword evidence="4" id="KW-1185">Reference proteome</keyword>
<keyword evidence="2" id="KW-0472">Membrane</keyword>
<keyword evidence="2" id="KW-0812">Transmembrane</keyword>
<gene>
    <name evidence="3" type="ORF">HUW48_24795</name>
</gene>
<sequence length="1324" mass="142860">MQTPLSLFCQVLLNLKMLLRWWVINLVVFLYLSLSANVFAQNKIWDKTFGGDGWDELSVIQQTSDGGYILGGTSTSGKSGDKSEPSIGGEHFGTPTTDYWVVKLKADGSKEWDKTYGGDIDDKLTSVRQTNDGGYILGGTSQKCDRDYCPGYYWIVKLKPDGSKEWDKTFGSNWFDEFTSLQQTSDGGYILGGSSESGISGDKTQANKGGYDYWIIKVKADGSKEWDKAYGGRYDDKLTHLEQTRDSGYILTGNSYSPKSGDKSEDSSGQDYWVVKLKANGSKEWDKSFSGSGSDDLRSVVQQTLDGGYILGGSRGGNTNYWLAKLKVDGNKEWVKSLGGNGLDGFTSLQQTSDGGYLLGGTSESGVSGNKTEGCRGTDRYGYCQKDYWLVKIKANGSKEWDRTIGGKEQDRLFSLQQTLDGGYILGGSSESGKSGDKTQANKGGTDYWVVKLDRFITKNQTITFPPITNKTLGQAPFTLSATASSGLPVSFQVMSGPATINKNIITLTAAGTVKVKAFVLGTDTYRPAEAIVSFFVDPPGAVRKEWDKTLGGSNNEFGLFFQLSLDGGYILGGYSNSGKSGDKSEEVSGTWIVKIKSDGSKDWDKVIYSGGSDNLYSLQQTNDGGYILGGSGSDYRIMKLKADGSIEWDKTIGGSGLDNLSLVKQSSDGGYILVGYSYSGKSRDKTEASYGAWVVKITADGTKEWDKVISRIRITSLQPTRDGGYILGGGSVDYWVAKLKADGSMEWDKTIGGAGEDALRVVHQIRDGSYILGGYSYSGISGDKSEDSKGDYDYWIVKLKVDGSKEWDKTIGGNRSDNLNSLQQTNDGGYILGGNSNSGISGDKSQVSRGRDDYWIVKLNTSGAKIWDKTFGGDKNDYLGTVQQTLDGGYILGGASESGKNGDKSEATNGYMDYWVIKIKEEEPLTSQWNMRYGGSGQDNFTTVIKTKDGGYLSGGYTNSNKSGDKTQASQGKQDYWIVKSDKNGKKEWDQRYGGSGEDYLNSIISTSDGGYLLAGSSLSDKSGDKSQTSQGDRDYWIVKIDAQGTKQWDKRYGGSDYDELKQVIQLPSGRYLLAGTSSSPASGDKRPGSQGGQDYWVLKISATGEKIWDKRYGGSGEDVLEGLAPTLDGGLLLGGTSTSGVSGDKTQASRGNSDFWLVRIDGDGNLLWDKRYGGSGEDQLLALGSTGTSSGNFFVAGTSTSGKGGDKTQAGQGGKDYWFLKLNSKGGKLWDKVYGGSQDEELRSVILTQEGGYLLGGSSTSNKSGDKTEASQGKKDYWLVKTNDKGQLQWDKQLGGSGEEELRTVLELAEGSYVAGGRSTSG</sequence>
<dbReference type="PANTHER" id="PTHR42754">
    <property type="entry name" value="ENDOGLUCANASE"/>
    <property type="match status" value="1"/>
</dbReference>
<name>A0A7L7LE07_9BACT</name>
<evidence type="ECO:0008006" key="5">
    <source>
        <dbReference type="Google" id="ProtNLM"/>
    </source>
</evidence>
<proteinExistence type="predicted"/>
<evidence type="ECO:0000313" key="3">
    <source>
        <dbReference type="EMBL" id="QMU31040.1"/>
    </source>
</evidence>
<keyword evidence="2" id="KW-1133">Transmembrane helix</keyword>
<dbReference type="Gene3D" id="2.80.10.50">
    <property type="match status" value="2"/>
</dbReference>
<reference evidence="3 4" key="2">
    <citation type="submission" date="2020-08" db="EMBL/GenBank/DDBJ databases">
        <title>Adhaeribacter dokdonensis sp. nov., isolated from the rhizosphere of Elymus tsukushiensis, a plant native to the Dokdo Islands, Republic of Korea.</title>
        <authorList>
            <person name="Ghim S.Y."/>
        </authorList>
    </citation>
    <scope>NUCLEOTIDE SEQUENCE [LARGE SCALE GENOMIC DNA]</scope>
    <source>
        <strain evidence="3 4">KUDC8001</strain>
    </source>
</reference>
<dbReference type="Proteomes" id="UP000514509">
    <property type="component" value="Chromosome"/>
</dbReference>
<dbReference type="PANTHER" id="PTHR42754:SF1">
    <property type="entry name" value="LIPOPROTEIN"/>
    <property type="match status" value="1"/>
</dbReference>
<dbReference type="EMBL" id="CP055153">
    <property type="protein sequence ID" value="QMU31040.1"/>
    <property type="molecule type" value="Genomic_DNA"/>
</dbReference>
<dbReference type="RefSeq" id="WP_182413480.1">
    <property type="nucleotide sequence ID" value="NZ_CP055153.1"/>
</dbReference>
<evidence type="ECO:0000256" key="2">
    <source>
        <dbReference type="SAM" id="Phobius"/>
    </source>
</evidence>
<protein>
    <recommendedName>
        <fullName evidence="5">T9SS type A sorting domain-containing protein</fullName>
    </recommendedName>
</protein>
<feature type="region of interest" description="Disordered" evidence="1">
    <location>
        <begin position="249"/>
        <end position="268"/>
    </location>
</feature>
<evidence type="ECO:0000313" key="4">
    <source>
        <dbReference type="Proteomes" id="UP000514509"/>
    </source>
</evidence>
<organism evidence="3 4">
    <name type="scientific">Adhaeribacter radiodurans</name>
    <dbReference type="NCBI Taxonomy" id="2745197"/>
    <lineage>
        <taxon>Bacteria</taxon>
        <taxon>Pseudomonadati</taxon>
        <taxon>Bacteroidota</taxon>
        <taxon>Cytophagia</taxon>
        <taxon>Cytophagales</taxon>
        <taxon>Hymenobacteraceae</taxon>
        <taxon>Adhaeribacter</taxon>
    </lineage>
</organism>
<dbReference type="KEGG" id="add:HUW48_24795"/>
<dbReference type="PRINTS" id="PR00313">
    <property type="entry name" value="CABNDNGRPT"/>
</dbReference>
<accession>A0A7L7LE07</accession>
<feature type="transmembrane region" description="Helical" evidence="2">
    <location>
        <begin position="21"/>
        <end position="40"/>
    </location>
</feature>
<evidence type="ECO:0000256" key="1">
    <source>
        <dbReference type="SAM" id="MobiDB-lite"/>
    </source>
</evidence>
<reference evidence="3 4" key="1">
    <citation type="submission" date="2020-06" db="EMBL/GenBank/DDBJ databases">
        <authorList>
            <person name="Hwang Y.J."/>
        </authorList>
    </citation>
    <scope>NUCLEOTIDE SEQUENCE [LARGE SCALE GENOMIC DNA]</scope>
    <source>
        <strain evidence="3 4">KUDC8001</strain>
    </source>
</reference>